<dbReference type="InterPro" id="IPR000835">
    <property type="entry name" value="HTH_MarR-typ"/>
</dbReference>
<dbReference type="Pfam" id="PF01047">
    <property type="entry name" value="MarR"/>
    <property type="match status" value="1"/>
</dbReference>
<gene>
    <name evidence="3" type="ORF">BT1A1_2949</name>
</gene>
<dbReference type="GO" id="GO:0006950">
    <property type="term" value="P:response to stress"/>
    <property type="evidence" value="ECO:0007669"/>
    <property type="project" value="TreeGrafter"/>
</dbReference>
<organism evidence="3 4">
    <name type="scientific">Caldibacillus thermoamylovorans</name>
    <dbReference type="NCBI Taxonomy" id="35841"/>
    <lineage>
        <taxon>Bacteria</taxon>
        <taxon>Bacillati</taxon>
        <taxon>Bacillota</taxon>
        <taxon>Bacilli</taxon>
        <taxon>Bacillales</taxon>
        <taxon>Bacillaceae</taxon>
        <taxon>Caldibacillus</taxon>
    </lineage>
</organism>
<dbReference type="PANTHER" id="PTHR33164:SF102">
    <property type="entry name" value="TRANSCRIPTIONAL REGULATORY PROTEIN"/>
    <property type="match status" value="1"/>
</dbReference>
<dbReference type="PROSITE" id="PS50995">
    <property type="entry name" value="HTH_MARR_2"/>
    <property type="match status" value="1"/>
</dbReference>
<evidence type="ECO:0000313" key="3">
    <source>
        <dbReference type="EMBL" id="CEE02738.1"/>
    </source>
</evidence>
<dbReference type="SMART" id="SM00347">
    <property type="entry name" value="HTH_MARR"/>
    <property type="match status" value="1"/>
</dbReference>
<dbReference type="PANTHER" id="PTHR33164">
    <property type="entry name" value="TRANSCRIPTIONAL REGULATOR, MARR FAMILY"/>
    <property type="match status" value="1"/>
</dbReference>
<dbReference type="Proteomes" id="UP000040576">
    <property type="component" value="Unassembled WGS sequence"/>
</dbReference>
<dbReference type="PRINTS" id="PR00598">
    <property type="entry name" value="HTHMARR"/>
</dbReference>
<evidence type="ECO:0000259" key="2">
    <source>
        <dbReference type="PROSITE" id="PS50995"/>
    </source>
</evidence>
<dbReference type="AlphaFoldDB" id="A0A090J249"/>
<dbReference type="GO" id="GO:0003677">
    <property type="term" value="F:DNA binding"/>
    <property type="evidence" value="ECO:0007669"/>
    <property type="project" value="UniProtKB-KW"/>
</dbReference>
<name>A0A090J249_9BACI</name>
<sequence>MENLSIHEIVERYIQLTHEVWKRGEALIRDEIGEVLTNDQHYLLRYIYRQKRCTPTELAAAFSVQKSAITAIINRLVEKNLIKRTQDVDDRRVIYLTLTDQGEILYEQTEAKIFKLVESIITKFNQQEIESFLKMYGKLAEILKETQ</sequence>
<dbReference type="InterPro" id="IPR039422">
    <property type="entry name" value="MarR/SlyA-like"/>
</dbReference>
<dbReference type="InterPro" id="IPR036388">
    <property type="entry name" value="WH-like_DNA-bd_sf"/>
</dbReference>
<reference evidence="3 4" key="1">
    <citation type="submission" date="2014-07" db="EMBL/GenBank/DDBJ databases">
        <authorList>
            <person name="Wibberg Daniel"/>
        </authorList>
    </citation>
    <scope>NUCLEOTIDE SEQUENCE [LARGE SCALE GENOMIC DNA]</scope>
</reference>
<accession>A0A090J249</accession>
<dbReference type="GO" id="GO:0003700">
    <property type="term" value="F:DNA-binding transcription factor activity"/>
    <property type="evidence" value="ECO:0007669"/>
    <property type="project" value="InterPro"/>
</dbReference>
<keyword evidence="4" id="KW-1185">Reference proteome</keyword>
<evidence type="ECO:0000313" key="4">
    <source>
        <dbReference type="Proteomes" id="UP000040576"/>
    </source>
</evidence>
<proteinExistence type="predicted"/>
<dbReference type="SUPFAM" id="SSF46785">
    <property type="entry name" value="Winged helix' DNA-binding domain"/>
    <property type="match status" value="1"/>
</dbReference>
<feature type="domain" description="HTH marR-type" evidence="2">
    <location>
        <begin position="6"/>
        <end position="141"/>
    </location>
</feature>
<dbReference type="InterPro" id="IPR036390">
    <property type="entry name" value="WH_DNA-bd_sf"/>
</dbReference>
<keyword evidence="1" id="KW-0238">DNA-binding</keyword>
<dbReference type="EMBL" id="CCRF01000083">
    <property type="protein sequence ID" value="CEE02738.1"/>
    <property type="molecule type" value="Genomic_DNA"/>
</dbReference>
<dbReference type="Gene3D" id="1.10.10.10">
    <property type="entry name" value="Winged helix-like DNA-binding domain superfamily/Winged helix DNA-binding domain"/>
    <property type="match status" value="1"/>
</dbReference>
<dbReference type="RefSeq" id="WP_034772525.1">
    <property type="nucleotide sequence ID" value="NZ_CCRF01000083.1"/>
</dbReference>
<dbReference type="GeneID" id="92962336"/>
<protein>
    <recommendedName>
        <fullName evidence="2">HTH marR-type domain-containing protein</fullName>
    </recommendedName>
</protein>
<evidence type="ECO:0000256" key="1">
    <source>
        <dbReference type="ARBA" id="ARBA00023125"/>
    </source>
</evidence>